<accession>A0AAF0TLH9</accession>
<dbReference type="EMBL" id="CP133615">
    <property type="protein sequence ID" value="WMV24952.1"/>
    <property type="molecule type" value="Genomic_DNA"/>
</dbReference>
<keyword evidence="2" id="KW-1185">Reference proteome</keyword>
<reference evidence="1" key="1">
    <citation type="submission" date="2023-08" db="EMBL/GenBank/DDBJ databases">
        <title>A de novo genome assembly of Solanum verrucosum Schlechtendal, a Mexican diploid species geographically isolated from the other diploid A-genome species in potato relatives.</title>
        <authorList>
            <person name="Hosaka K."/>
        </authorList>
    </citation>
    <scope>NUCLEOTIDE SEQUENCE</scope>
    <source>
        <tissue evidence="1">Young leaves</tissue>
    </source>
</reference>
<evidence type="ECO:0000313" key="2">
    <source>
        <dbReference type="Proteomes" id="UP001234989"/>
    </source>
</evidence>
<protein>
    <submittedName>
        <fullName evidence="1">Uncharacterized protein</fullName>
    </submittedName>
</protein>
<gene>
    <name evidence="1" type="ORF">MTR67_018337</name>
</gene>
<proteinExistence type="predicted"/>
<sequence length="14" mass="1549">MSFPNITVNTHNSS</sequence>
<evidence type="ECO:0000313" key="1">
    <source>
        <dbReference type="EMBL" id="WMV24952.1"/>
    </source>
</evidence>
<dbReference type="Proteomes" id="UP001234989">
    <property type="component" value="Chromosome 4"/>
</dbReference>
<name>A0AAF0TLH9_SOLVR</name>
<organism evidence="1 2">
    <name type="scientific">Solanum verrucosum</name>
    <dbReference type="NCBI Taxonomy" id="315347"/>
    <lineage>
        <taxon>Eukaryota</taxon>
        <taxon>Viridiplantae</taxon>
        <taxon>Streptophyta</taxon>
        <taxon>Embryophyta</taxon>
        <taxon>Tracheophyta</taxon>
        <taxon>Spermatophyta</taxon>
        <taxon>Magnoliopsida</taxon>
        <taxon>eudicotyledons</taxon>
        <taxon>Gunneridae</taxon>
        <taxon>Pentapetalae</taxon>
        <taxon>asterids</taxon>
        <taxon>lamiids</taxon>
        <taxon>Solanales</taxon>
        <taxon>Solanaceae</taxon>
        <taxon>Solanoideae</taxon>
        <taxon>Solaneae</taxon>
        <taxon>Solanum</taxon>
    </lineage>
</organism>